<protein>
    <submittedName>
        <fullName evidence="2">Saposin B-type domain-containing protein</fullName>
    </submittedName>
</protein>
<name>A0AC34Q4X1_9BILA</name>
<organism evidence="1 2">
    <name type="scientific">Panagrolaimus sp. JU765</name>
    <dbReference type="NCBI Taxonomy" id="591449"/>
    <lineage>
        <taxon>Eukaryota</taxon>
        <taxon>Metazoa</taxon>
        <taxon>Ecdysozoa</taxon>
        <taxon>Nematoda</taxon>
        <taxon>Chromadorea</taxon>
        <taxon>Rhabditida</taxon>
        <taxon>Tylenchina</taxon>
        <taxon>Panagrolaimomorpha</taxon>
        <taxon>Panagrolaimoidea</taxon>
        <taxon>Panagrolaimidae</taxon>
        <taxon>Panagrolaimus</taxon>
    </lineage>
</organism>
<dbReference type="WBParaSite" id="JU765_v2.g12946.t1">
    <property type="protein sequence ID" value="JU765_v2.g12946.t1"/>
    <property type="gene ID" value="JU765_v2.g12946"/>
</dbReference>
<reference evidence="2" key="1">
    <citation type="submission" date="2022-11" db="UniProtKB">
        <authorList>
            <consortium name="WormBaseParasite"/>
        </authorList>
    </citation>
    <scope>IDENTIFICATION</scope>
</reference>
<accession>A0AC34Q4X1</accession>
<sequence length="440" mass="49840">MFAANFVLCFLLGLIAVDGFDKFDQMRLESLKFNQEECRQAVRTGRETVRRVAENLSLRHLEKRDLKLKQARQKYFRAIADKRAQHRVFSVLDGQTPATKNCSDLPMSTLFPIPTRPPTTVSQPSTSPTTTQPTTTSASSTASTSAPKPKSAEFRPHPMFVSTPNDPFLQLMNHFHSSLDEEAFCNGPKITDMFSISDGQILGFMSTFLANDAKYLCPICHGFASHFHRGVLHSQKLSMAHDERFLYESALAHVPDPETLCSALVPVCHEDYETLKKNITPALDCIHCTVCNTFSITIVQKVITEQLRGLFSLLFDEFVFKNICAEICLLDTPPANQTFDYSNEQACRNFLKVQFDWLYTAIRRYLLPNNFCAFQMGVCEINENPNIIHCLKELCDEALTHPLNIICPLIPDAPDDVQRFLNIQKPTKTAKSWQKTKTEL</sequence>
<evidence type="ECO:0000313" key="2">
    <source>
        <dbReference type="WBParaSite" id="JU765_v2.g12946.t1"/>
    </source>
</evidence>
<evidence type="ECO:0000313" key="1">
    <source>
        <dbReference type="Proteomes" id="UP000887576"/>
    </source>
</evidence>
<proteinExistence type="predicted"/>
<dbReference type="Proteomes" id="UP000887576">
    <property type="component" value="Unplaced"/>
</dbReference>